<comment type="caution">
    <text evidence="2">The sequence shown here is derived from an EMBL/GenBank/DDBJ whole genome shotgun (WGS) entry which is preliminary data.</text>
</comment>
<dbReference type="AlphaFoldDB" id="A0AAV8TI87"/>
<dbReference type="GO" id="GO:0016279">
    <property type="term" value="F:protein-lysine N-methyltransferase activity"/>
    <property type="evidence" value="ECO:0007669"/>
    <property type="project" value="TreeGrafter"/>
</dbReference>
<dbReference type="Proteomes" id="UP001159364">
    <property type="component" value="Linkage Group LG05"/>
</dbReference>
<feature type="region of interest" description="Disordered" evidence="1">
    <location>
        <begin position="1"/>
        <end position="28"/>
    </location>
</feature>
<keyword evidence="3" id="KW-1185">Reference proteome</keyword>
<gene>
    <name evidence="2" type="ORF">K2173_023809</name>
</gene>
<accession>A0AAV8TI87</accession>
<proteinExistence type="predicted"/>
<sequence length="147" mass="16233">MAGIRLPPEDSDLSQLQPRAAARDHTSVVADERSVVADSWSIKTLDDDQRHADAAEALSAANFRAASYYSSDKDEIDTEGVASMLGMQSYWNATYADELSNFREHGHSGEVWFGADVMDVVSWTKQLCINTSLGHFPNHVDKKSLLD</sequence>
<dbReference type="PANTHER" id="PTHR12843">
    <property type="entry name" value="PROTEIN-LYSINE N-METHYLTRANSFERASE METTL10"/>
    <property type="match status" value="1"/>
</dbReference>
<name>A0AAV8TI87_9ROSI</name>
<protein>
    <submittedName>
        <fullName evidence="2">Uncharacterized protein</fullName>
    </submittedName>
</protein>
<evidence type="ECO:0000313" key="2">
    <source>
        <dbReference type="EMBL" id="KAJ8766562.1"/>
    </source>
</evidence>
<reference evidence="2 3" key="1">
    <citation type="submission" date="2021-09" db="EMBL/GenBank/DDBJ databases">
        <title>Genomic insights and catalytic innovation underlie evolution of tropane alkaloids biosynthesis.</title>
        <authorList>
            <person name="Wang Y.-J."/>
            <person name="Tian T."/>
            <person name="Huang J.-P."/>
            <person name="Huang S.-X."/>
        </authorList>
    </citation>
    <scope>NUCLEOTIDE SEQUENCE [LARGE SCALE GENOMIC DNA]</scope>
    <source>
        <strain evidence="2">KIB-2018</strain>
        <tissue evidence="2">Leaf</tissue>
    </source>
</reference>
<evidence type="ECO:0000256" key="1">
    <source>
        <dbReference type="SAM" id="MobiDB-lite"/>
    </source>
</evidence>
<dbReference type="GO" id="GO:0005737">
    <property type="term" value="C:cytoplasm"/>
    <property type="evidence" value="ECO:0007669"/>
    <property type="project" value="TreeGrafter"/>
</dbReference>
<organism evidence="2 3">
    <name type="scientific">Erythroxylum novogranatense</name>
    <dbReference type="NCBI Taxonomy" id="1862640"/>
    <lineage>
        <taxon>Eukaryota</taxon>
        <taxon>Viridiplantae</taxon>
        <taxon>Streptophyta</taxon>
        <taxon>Embryophyta</taxon>
        <taxon>Tracheophyta</taxon>
        <taxon>Spermatophyta</taxon>
        <taxon>Magnoliopsida</taxon>
        <taxon>eudicotyledons</taxon>
        <taxon>Gunneridae</taxon>
        <taxon>Pentapetalae</taxon>
        <taxon>rosids</taxon>
        <taxon>fabids</taxon>
        <taxon>Malpighiales</taxon>
        <taxon>Erythroxylaceae</taxon>
        <taxon>Erythroxylum</taxon>
    </lineage>
</organism>
<dbReference type="PANTHER" id="PTHR12843:SF5">
    <property type="entry name" value="EEF1A LYSINE METHYLTRANSFERASE 2"/>
    <property type="match status" value="1"/>
</dbReference>
<evidence type="ECO:0000313" key="3">
    <source>
        <dbReference type="Proteomes" id="UP001159364"/>
    </source>
</evidence>
<dbReference type="EMBL" id="JAIWQS010000005">
    <property type="protein sequence ID" value="KAJ8766562.1"/>
    <property type="molecule type" value="Genomic_DNA"/>
</dbReference>